<evidence type="ECO:0000313" key="2">
    <source>
        <dbReference type="Proteomes" id="UP001198151"/>
    </source>
</evidence>
<accession>A0ABS8G1D8</accession>
<gene>
    <name evidence="1" type="ORF">LKD70_10065</name>
</gene>
<comment type="caution">
    <text evidence="1">The sequence shown here is derived from an EMBL/GenBank/DDBJ whole genome shotgun (WGS) entry which is preliminary data.</text>
</comment>
<proteinExistence type="predicted"/>
<keyword evidence="2" id="KW-1185">Reference proteome</keyword>
<dbReference type="Pfam" id="PF10974">
    <property type="entry name" value="DUF2804"/>
    <property type="match status" value="1"/>
</dbReference>
<protein>
    <submittedName>
        <fullName evidence="1">DUF2804 domain-containing protein</fullName>
    </submittedName>
</protein>
<dbReference type="PANTHER" id="PTHR35868">
    <property type="entry name" value="DUF2804 DOMAIN-CONTAINING PROTEIN-RELATED"/>
    <property type="match status" value="1"/>
</dbReference>
<dbReference type="EMBL" id="JAJEQX010000016">
    <property type="protein sequence ID" value="MCC2254759.1"/>
    <property type="molecule type" value="Genomic_DNA"/>
</dbReference>
<sequence>MEWHEVKREQPLLDDSGKIAEPGWARHPVWSYEREQIGASAYRIKERDHYVVTAGEYGAAFTLSDYGYVGIQSVSFFHIGENWEHTETVVTPLPMGKMKMPSSSAAGDSVFRDSRFRLEFCLDAGTRVISCDFKDFCDGKPFYCEITLEEPEMDSIAAAIPGEGKYGFCYDRKICCMRAEGYLSFGGTTYWFDSKRDCGMLDWKRGVFPYESEWRWGAGSAVVGGRPFGFTVSEGSKEENPGIENMIFYEGKGHKIGAVNVHIPEDGSRKAWSLSSGDGRFEMEFQPGTEQKSTLSAAVISTEMHRVIGRMKGRAVLDDGRFIELKDFVCFMEKVCNRG</sequence>
<reference evidence="1 2" key="1">
    <citation type="submission" date="2021-10" db="EMBL/GenBank/DDBJ databases">
        <title>Anaerobic single-cell dispensing facilitates the cultivation of human gut bacteria.</title>
        <authorList>
            <person name="Afrizal A."/>
        </authorList>
    </citation>
    <scope>NUCLEOTIDE SEQUENCE [LARGE SCALE GENOMIC DNA]</scope>
    <source>
        <strain evidence="1 2">CLA-AA-H200</strain>
    </source>
</reference>
<name>A0ABS8G1D8_9FIRM</name>
<dbReference type="Proteomes" id="UP001198151">
    <property type="component" value="Unassembled WGS sequence"/>
</dbReference>
<organism evidence="1 2">
    <name type="scientific">Ruminococcus turbiniformis</name>
    <dbReference type="NCBI Taxonomy" id="2881258"/>
    <lineage>
        <taxon>Bacteria</taxon>
        <taxon>Bacillati</taxon>
        <taxon>Bacillota</taxon>
        <taxon>Clostridia</taxon>
        <taxon>Eubacteriales</taxon>
        <taxon>Oscillospiraceae</taxon>
        <taxon>Ruminococcus</taxon>
    </lineage>
</organism>
<evidence type="ECO:0000313" key="1">
    <source>
        <dbReference type="EMBL" id="MCC2254759.1"/>
    </source>
</evidence>
<dbReference type="RefSeq" id="WP_227707898.1">
    <property type="nucleotide sequence ID" value="NZ_JAJEQX010000016.1"/>
</dbReference>
<dbReference type="InterPro" id="IPR021243">
    <property type="entry name" value="DUF2804"/>
</dbReference>
<dbReference type="PANTHER" id="PTHR35868:SF3">
    <property type="entry name" value="DUF2804 DOMAIN-CONTAINING PROTEIN"/>
    <property type="match status" value="1"/>
</dbReference>